<dbReference type="PANTHER" id="PTHR35145:SF1">
    <property type="entry name" value="CYTOPLASMIC PROTEIN"/>
    <property type="match status" value="1"/>
</dbReference>
<dbReference type="OrthoDB" id="9789813at2"/>
<dbReference type="Gene3D" id="3.90.1150.30">
    <property type="match status" value="1"/>
</dbReference>
<dbReference type="PANTHER" id="PTHR35145">
    <property type="entry name" value="CYTOPLASMIC PROTEIN-RELATED"/>
    <property type="match status" value="1"/>
</dbReference>
<evidence type="ECO:0000313" key="2">
    <source>
        <dbReference type="Proteomes" id="UP000184436"/>
    </source>
</evidence>
<dbReference type="InterPro" id="IPR007351">
    <property type="entry name" value="YjbR"/>
</dbReference>
<dbReference type="SUPFAM" id="SSF142906">
    <property type="entry name" value="YjbR-like"/>
    <property type="match status" value="1"/>
</dbReference>
<dbReference type="Proteomes" id="UP000184436">
    <property type="component" value="Unassembled WGS sequence"/>
</dbReference>
<keyword evidence="2" id="KW-1185">Reference proteome</keyword>
<dbReference type="GO" id="GO:0003677">
    <property type="term" value="F:DNA binding"/>
    <property type="evidence" value="ECO:0007669"/>
    <property type="project" value="UniProtKB-KW"/>
</dbReference>
<accession>A0A1M4W8A9</accession>
<evidence type="ECO:0000313" key="1">
    <source>
        <dbReference type="EMBL" id="SHE77456.1"/>
    </source>
</evidence>
<gene>
    <name evidence="1" type="ORF">SAMN05444349_10615</name>
</gene>
<reference evidence="1 2" key="1">
    <citation type="submission" date="2016-11" db="EMBL/GenBank/DDBJ databases">
        <authorList>
            <person name="Jaros S."/>
            <person name="Januszkiewicz K."/>
            <person name="Wedrychowicz H."/>
        </authorList>
    </citation>
    <scope>NUCLEOTIDE SEQUENCE [LARGE SCALE GENOMIC DNA]</scope>
    <source>
        <strain evidence="1 2">DSM 26883</strain>
    </source>
</reference>
<name>A0A1M4W8A9_9BACE</name>
<proteinExistence type="predicted"/>
<dbReference type="AlphaFoldDB" id="A0A1M4W8A9"/>
<dbReference type="InterPro" id="IPR058532">
    <property type="entry name" value="YjbR/MT2646/Rv2570-like"/>
</dbReference>
<sequence length="127" mass="15167">MNIEEFRDYCQSFKGVQEKMPFLDVSDKYSRDVLCFYIGSKWFCFVNIEIFDFCCLKCAPDRNLELQASYMGIKPGWHMNKHHWISVYFNQDVSDRTIKELVQQSYDIVYKSLSKKEKELIGKYKVA</sequence>
<organism evidence="1 2">
    <name type="scientific">Bacteroides faecichinchillae</name>
    <dbReference type="NCBI Taxonomy" id="871325"/>
    <lineage>
        <taxon>Bacteria</taxon>
        <taxon>Pseudomonadati</taxon>
        <taxon>Bacteroidota</taxon>
        <taxon>Bacteroidia</taxon>
        <taxon>Bacteroidales</taxon>
        <taxon>Bacteroidaceae</taxon>
        <taxon>Bacteroides</taxon>
    </lineage>
</organism>
<dbReference type="EMBL" id="FQVD01000006">
    <property type="protein sequence ID" value="SHE77456.1"/>
    <property type="molecule type" value="Genomic_DNA"/>
</dbReference>
<dbReference type="InterPro" id="IPR038056">
    <property type="entry name" value="YjbR-like_sf"/>
</dbReference>
<protein>
    <submittedName>
        <fullName evidence="1">Predicted DNA-binding protein, MmcQ/YjbR family</fullName>
    </submittedName>
</protein>
<dbReference type="Pfam" id="PF04237">
    <property type="entry name" value="YjbR"/>
    <property type="match status" value="1"/>
</dbReference>
<keyword evidence="1" id="KW-0238">DNA-binding</keyword>
<dbReference type="RefSeq" id="WP_025074128.1">
    <property type="nucleotide sequence ID" value="NZ_FQVD01000006.1"/>
</dbReference>